<comment type="caution">
    <text evidence="2">The sequence shown here is derived from an EMBL/GenBank/DDBJ whole genome shotgun (WGS) entry which is preliminary data.</text>
</comment>
<accession>A0AAD6TWM1</accession>
<keyword evidence="3" id="KW-1185">Reference proteome</keyword>
<protein>
    <submittedName>
        <fullName evidence="2">Uncharacterized protein</fullName>
    </submittedName>
</protein>
<dbReference type="AlphaFoldDB" id="A0AAD6TWM1"/>
<evidence type="ECO:0000256" key="1">
    <source>
        <dbReference type="SAM" id="MobiDB-lite"/>
    </source>
</evidence>
<evidence type="ECO:0000313" key="2">
    <source>
        <dbReference type="EMBL" id="KAJ7082208.1"/>
    </source>
</evidence>
<reference evidence="2" key="1">
    <citation type="submission" date="2023-03" db="EMBL/GenBank/DDBJ databases">
        <title>Massive genome expansion in bonnet fungi (Mycena s.s.) driven by repeated elements and novel gene families across ecological guilds.</title>
        <authorList>
            <consortium name="Lawrence Berkeley National Laboratory"/>
            <person name="Harder C.B."/>
            <person name="Miyauchi S."/>
            <person name="Viragh M."/>
            <person name="Kuo A."/>
            <person name="Thoen E."/>
            <person name="Andreopoulos B."/>
            <person name="Lu D."/>
            <person name="Skrede I."/>
            <person name="Drula E."/>
            <person name="Henrissat B."/>
            <person name="Morin E."/>
            <person name="Kohler A."/>
            <person name="Barry K."/>
            <person name="LaButti K."/>
            <person name="Morin E."/>
            <person name="Salamov A."/>
            <person name="Lipzen A."/>
            <person name="Mereny Z."/>
            <person name="Hegedus B."/>
            <person name="Baldrian P."/>
            <person name="Stursova M."/>
            <person name="Weitz H."/>
            <person name="Taylor A."/>
            <person name="Grigoriev I.V."/>
            <person name="Nagy L.G."/>
            <person name="Martin F."/>
            <person name="Kauserud H."/>
        </authorList>
    </citation>
    <scope>NUCLEOTIDE SEQUENCE</scope>
    <source>
        <strain evidence="2">CBHHK173m</strain>
    </source>
</reference>
<organism evidence="2 3">
    <name type="scientific">Mycena belliarum</name>
    <dbReference type="NCBI Taxonomy" id="1033014"/>
    <lineage>
        <taxon>Eukaryota</taxon>
        <taxon>Fungi</taxon>
        <taxon>Dikarya</taxon>
        <taxon>Basidiomycota</taxon>
        <taxon>Agaricomycotina</taxon>
        <taxon>Agaricomycetes</taxon>
        <taxon>Agaricomycetidae</taxon>
        <taxon>Agaricales</taxon>
        <taxon>Marasmiineae</taxon>
        <taxon>Mycenaceae</taxon>
        <taxon>Mycena</taxon>
    </lineage>
</organism>
<proteinExistence type="predicted"/>
<feature type="region of interest" description="Disordered" evidence="1">
    <location>
        <begin position="1"/>
        <end position="29"/>
    </location>
</feature>
<dbReference type="EMBL" id="JARJCN010000046">
    <property type="protein sequence ID" value="KAJ7082208.1"/>
    <property type="molecule type" value="Genomic_DNA"/>
</dbReference>
<dbReference type="Proteomes" id="UP001222325">
    <property type="component" value="Unassembled WGS sequence"/>
</dbReference>
<sequence>MTSENSRPCQAEDSDGDECDCEDFKPRSKDPKICRRCLHTLKHHPQPEEQDTVSSIVMRVQREHEAEADLLSKVKSAKDETLEGMRPRKPKARYSELGFTSKVLPRSKAVQKRGVEKRVGRPPKEPPSTAVFKVDAIILLDQGLVKSKFSINRETKDKKLRLNDDSIPDKAAIQTLVNEGLAYRKDGQIEISTNATYEEVVDILSEVLPGPMRYLDKMGLVAFEREGRSFRAAPWVLTTKVKQHLEVVPIALPTGRDLLTHRGSGSENRYIIIGKP</sequence>
<name>A0AAD6TWM1_9AGAR</name>
<gene>
    <name evidence="2" type="ORF">B0H15DRAFT_853046</name>
</gene>
<feature type="compositionally biased region" description="Acidic residues" evidence="1">
    <location>
        <begin position="12"/>
        <end position="21"/>
    </location>
</feature>
<evidence type="ECO:0000313" key="3">
    <source>
        <dbReference type="Proteomes" id="UP001222325"/>
    </source>
</evidence>